<dbReference type="Proteomes" id="UP000034705">
    <property type="component" value="Unassembled WGS sequence"/>
</dbReference>
<accession>A0A0G1PL77</accession>
<sequence>MSILLKADILQEERLSPTHRSFCFFAPLALRQGYVFFLAQVEKNMEQSELFFETVQEHLERLAGSFGKETNAQHRFEQFLSALNETCASRVRENVWAFPIHRLSAVVGMASGNVMYLSGTGDPTALFLHKKPSSQYQVYDLSRNIRTEQALPTWEKVFAVVLDGELHPGDAFCLSNQDLRRAMKADDLHTILATLPPTGAIEAIRQHFPLEAPLCLFILQATETDLFGSRSPSAKPRSELSLQQLGHTRKQTDAYLQDQTPHTVSYLWRLFRQWLFPSKTKFSQQLTRFDPFIRFLWRLLLCILRVGIRMTIGCPKDFARHSYRLTKKDIRASTWRSLREQSFDQWFRVKRLFHRLPHTTKYLVLAIVLTCLAFGMGIVWRQHTQALSEAEMTYLSQVSSIQAILDRAESALIYKDEEQARALYTQATEALSALPIETVEEQQARARLQEQVQSGMDTLHHIVYVPDPPILGDLSSLEGAPEALSLLLSGDAVTVLGSDHKWYNLQKTQKTFTVIHQGTPSEISSPVATMIGTTLAFLDTRPGITLITEDMATASSLTFSEDQTVRAIHGYGDRLYLLVKEKGDAVILRSSASGDGVSTPSSWIKTKTTNLGMAVDFAIDGTVYVLLQDGSIVQFVGGNEAAWHLGTVEPIVQNAQAIWTDIDSSYLYILEPSQKRLLIFEKETGAFVVQYVSDLLLESTAFSVSEDTRSIYFLSGSRVYTMAASHL</sequence>
<name>A0A0G1PL77_9BACT</name>
<evidence type="ECO:0000313" key="2">
    <source>
        <dbReference type="Proteomes" id="UP000034705"/>
    </source>
</evidence>
<organism evidence="1 2">
    <name type="scientific">Candidatus Uhrbacteria bacterium GW2011_GWF2_46_218</name>
    <dbReference type="NCBI Taxonomy" id="1619001"/>
    <lineage>
        <taxon>Bacteria</taxon>
        <taxon>Candidatus Uhriibacteriota</taxon>
    </lineage>
</organism>
<proteinExistence type="predicted"/>
<dbReference type="AlphaFoldDB" id="A0A0G1PL77"/>
<dbReference type="InterPro" id="IPR011044">
    <property type="entry name" value="Quino_amine_DH_bsu"/>
</dbReference>
<evidence type="ECO:0000313" key="1">
    <source>
        <dbReference type="EMBL" id="KKU33564.1"/>
    </source>
</evidence>
<gene>
    <name evidence="1" type="ORF">UX45_C0008G0013</name>
</gene>
<dbReference type="EMBL" id="LCMG01000008">
    <property type="protein sequence ID" value="KKU33564.1"/>
    <property type="molecule type" value="Genomic_DNA"/>
</dbReference>
<reference evidence="1 2" key="1">
    <citation type="journal article" date="2015" name="Nature">
        <title>rRNA introns, odd ribosomes, and small enigmatic genomes across a large radiation of phyla.</title>
        <authorList>
            <person name="Brown C.T."/>
            <person name="Hug L.A."/>
            <person name="Thomas B.C."/>
            <person name="Sharon I."/>
            <person name="Castelle C.J."/>
            <person name="Singh A."/>
            <person name="Wilkins M.J."/>
            <person name="Williams K.H."/>
            <person name="Banfield J.F."/>
        </authorList>
    </citation>
    <scope>NUCLEOTIDE SEQUENCE [LARGE SCALE GENOMIC DNA]</scope>
</reference>
<comment type="caution">
    <text evidence="1">The sequence shown here is derived from an EMBL/GenBank/DDBJ whole genome shotgun (WGS) entry which is preliminary data.</text>
</comment>
<dbReference type="SUPFAM" id="SSF50969">
    <property type="entry name" value="YVTN repeat-like/Quinoprotein amine dehydrogenase"/>
    <property type="match status" value="1"/>
</dbReference>
<protein>
    <submittedName>
        <fullName evidence="1">Uncharacterized protein</fullName>
    </submittedName>
</protein>